<name>A0A518HYB1_9BACT</name>
<dbReference type="OrthoDB" id="290987at2"/>
<dbReference type="EMBL" id="CP037423">
    <property type="protein sequence ID" value="QDV45841.1"/>
    <property type="molecule type" value="Genomic_DNA"/>
</dbReference>
<proteinExistence type="predicted"/>
<organism evidence="3 4">
    <name type="scientific">Stieleria neptunia</name>
    <dbReference type="NCBI Taxonomy" id="2527979"/>
    <lineage>
        <taxon>Bacteria</taxon>
        <taxon>Pseudomonadati</taxon>
        <taxon>Planctomycetota</taxon>
        <taxon>Planctomycetia</taxon>
        <taxon>Pirellulales</taxon>
        <taxon>Pirellulaceae</taxon>
        <taxon>Stieleria</taxon>
    </lineage>
</organism>
<evidence type="ECO:0000313" key="4">
    <source>
        <dbReference type="Proteomes" id="UP000319004"/>
    </source>
</evidence>
<keyword evidence="1" id="KW-0812">Transmembrane</keyword>
<gene>
    <name evidence="3" type="ORF">Enr13x_57440</name>
</gene>
<keyword evidence="4" id="KW-1185">Reference proteome</keyword>
<feature type="transmembrane region" description="Helical" evidence="1">
    <location>
        <begin position="14"/>
        <end position="39"/>
    </location>
</feature>
<reference evidence="3 4" key="1">
    <citation type="submission" date="2019-03" db="EMBL/GenBank/DDBJ databases">
        <title>Deep-cultivation of Planctomycetes and their phenomic and genomic characterization uncovers novel biology.</title>
        <authorList>
            <person name="Wiegand S."/>
            <person name="Jogler M."/>
            <person name="Boedeker C."/>
            <person name="Pinto D."/>
            <person name="Vollmers J."/>
            <person name="Rivas-Marin E."/>
            <person name="Kohn T."/>
            <person name="Peeters S.H."/>
            <person name="Heuer A."/>
            <person name="Rast P."/>
            <person name="Oberbeckmann S."/>
            <person name="Bunk B."/>
            <person name="Jeske O."/>
            <person name="Meyerdierks A."/>
            <person name="Storesund J.E."/>
            <person name="Kallscheuer N."/>
            <person name="Luecker S."/>
            <person name="Lage O.M."/>
            <person name="Pohl T."/>
            <person name="Merkel B.J."/>
            <person name="Hornburger P."/>
            <person name="Mueller R.-W."/>
            <person name="Bruemmer F."/>
            <person name="Labrenz M."/>
            <person name="Spormann A.M."/>
            <person name="Op den Camp H."/>
            <person name="Overmann J."/>
            <person name="Amann R."/>
            <person name="Jetten M.S.M."/>
            <person name="Mascher T."/>
            <person name="Medema M.H."/>
            <person name="Devos D.P."/>
            <person name="Kaster A.-K."/>
            <person name="Ovreas L."/>
            <person name="Rohde M."/>
            <person name="Galperin M.Y."/>
            <person name="Jogler C."/>
        </authorList>
    </citation>
    <scope>NUCLEOTIDE SEQUENCE [LARGE SCALE GENOMIC DNA]</scope>
    <source>
        <strain evidence="3 4">Enr13</strain>
    </source>
</reference>
<dbReference type="Pfam" id="PF07811">
    <property type="entry name" value="TadE"/>
    <property type="match status" value="1"/>
</dbReference>
<protein>
    <submittedName>
        <fullName evidence="3">TadE-like protein</fullName>
    </submittedName>
</protein>
<sequence>MKQRRHPPRSGQSLVEFAVVALVLYMLLAAILTFGHALYVAQGLQGAADLAAREISRTPLPAVTTFEAVMTDGSLDGIYQDDFLVFDLDTLGGQSFFEDVVPAWPLVNQQLATVMIVDRPDFDGDGTPDANLIRYPGALLSDPSTMTGYTVGIPLVTGRDGSGTETIRWIPVIEEVEPDDVNAARHNPFSVANSETHGIVALRINYPFQSALMSSFQPNVAGPFESTVGNRNVADDGEVTESNEVARPGDLIAQPLLSGNNYAGTYGGEYGLGAQGAFGQVVRPFRRVISAQAIYRREVFQ</sequence>
<dbReference type="KEGG" id="snep:Enr13x_57440"/>
<evidence type="ECO:0000259" key="2">
    <source>
        <dbReference type="Pfam" id="PF07811"/>
    </source>
</evidence>
<keyword evidence="1" id="KW-1133">Transmembrane helix</keyword>
<dbReference type="AlphaFoldDB" id="A0A518HYB1"/>
<dbReference type="RefSeq" id="WP_145390071.1">
    <property type="nucleotide sequence ID" value="NZ_CP037423.1"/>
</dbReference>
<evidence type="ECO:0000256" key="1">
    <source>
        <dbReference type="SAM" id="Phobius"/>
    </source>
</evidence>
<evidence type="ECO:0000313" key="3">
    <source>
        <dbReference type="EMBL" id="QDV45841.1"/>
    </source>
</evidence>
<accession>A0A518HYB1</accession>
<keyword evidence="1" id="KW-0472">Membrane</keyword>
<feature type="domain" description="TadE-like" evidence="2">
    <location>
        <begin position="11"/>
        <end position="53"/>
    </location>
</feature>
<dbReference type="InterPro" id="IPR012495">
    <property type="entry name" value="TadE-like_dom"/>
</dbReference>
<dbReference type="Proteomes" id="UP000319004">
    <property type="component" value="Chromosome"/>
</dbReference>